<accession>A0A8K0V186</accession>
<evidence type="ECO:0000313" key="3">
    <source>
        <dbReference type="EMBL" id="KAH8108192.1"/>
    </source>
</evidence>
<evidence type="ECO:0000256" key="1">
    <source>
        <dbReference type="SAM" id="SignalP"/>
    </source>
</evidence>
<evidence type="ECO:0000313" key="4">
    <source>
        <dbReference type="Proteomes" id="UP000813824"/>
    </source>
</evidence>
<comment type="caution">
    <text evidence="2">The sequence shown here is derived from an EMBL/GenBank/DDBJ whole genome shotgun (WGS) entry which is preliminary data.</text>
</comment>
<feature type="chain" id="PRO_5040649430" description="Secreted protein" evidence="1">
    <location>
        <begin position="22"/>
        <end position="119"/>
    </location>
</feature>
<dbReference type="Proteomes" id="UP000813824">
    <property type="component" value="Unassembled WGS sequence"/>
</dbReference>
<dbReference type="EMBL" id="JAEVFJ010000001">
    <property type="protein sequence ID" value="KAH8108192.1"/>
    <property type="molecule type" value="Genomic_DNA"/>
</dbReference>
<keyword evidence="4" id="KW-1185">Reference proteome</keyword>
<name>A0A8K0V186_9AGAR</name>
<dbReference type="EMBL" id="JAEVFJ010000001">
    <property type="protein sequence ID" value="KAH8108181.1"/>
    <property type="molecule type" value="Genomic_DNA"/>
</dbReference>
<keyword evidence="1" id="KW-0732">Signal</keyword>
<evidence type="ECO:0000313" key="2">
    <source>
        <dbReference type="EMBL" id="KAH8108181.1"/>
    </source>
</evidence>
<reference evidence="2" key="1">
    <citation type="journal article" date="2021" name="New Phytol.">
        <title>Evolutionary innovations through gain and loss of genes in the ectomycorrhizal Boletales.</title>
        <authorList>
            <person name="Wu G."/>
            <person name="Miyauchi S."/>
            <person name="Morin E."/>
            <person name="Kuo A."/>
            <person name="Drula E."/>
            <person name="Varga T."/>
            <person name="Kohler A."/>
            <person name="Feng B."/>
            <person name="Cao Y."/>
            <person name="Lipzen A."/>
            <person name="Daum C."/>
            <person name="Hundley H."/>
            <person name="Pangilinan J."/>
            <person name="Johnson J."/>
            <person name="Barry K."/>
            <person name="LaButti K."/>
            <person name="Ng V."/>
            <person name="Ahrendt S."/>
            <person name="Min B."/>
            <person name="Choi I.G."/>
            <person name="Park H."/>
            <person name="Plett J.M."/>
            <person name="Magnuson J."/>
            <person name="Spatafora J.W."/>
            <person name="Nagy L.G."/>
            <person name="Henrissat B."/>
            <person name="Grigoriev I.V."/>
            <person name="Yang Z.L."/>
            <person name="Xu J."/>
            <person name="Martin F.M."/>
        </authorList>
    </citation>
    <scope>NUCLEOTIDE SEQUENCE</scope>
    <source>
        <strain evidence="2">KKN 215</strain>
    </source>
</reference>
<organism evidence="2 4">
    <name type="scientific">Cristinia sonorae</name>
    <dbReference type="NCBI Taxonomy" id="1940300"/>
    <lineage>
        <taxon>Eukaryota</taxon>
        <taxon>Fungi</taxon>
        <taxon>Dikarya</taxon>
        <taxon>Basidiomycota</taxon>
        <taxon>Agaricomycotina</taxon>
        <taxon>Agaricomycetes</taxon>
        <taxon>Agaricomycetidae</taxon>
        <taxon>Agaricales</taxon>
        <taxon>Pleurotineae</taxon>
        <taxon>Stephanosporaceae</taxon>
        <taxon>Cristinia</taxon>
    </lineage>
</organism>
<gene>
    <name evidence="2" type="ORF">BXZ70DRAFT_914505</name>
    <name evidence="3" type="ORF">BXZ70DRAFT_914585</name>
</gene>
<proteinExistence type="predicted"/>
<dbReference type="AlphaFoldDB" id="A0A8K0V186"/>
<feature type="signal peptide" evidence="1">
    <location>
        <begin position="1"/>
        <end position="21"/>
    </location>
</feature>
<sequence length="119" mass="12946">MCVLQPCCLMNLTAFLQMLAAQSLSSSCFRPSCLTPRPHPPICPSRPDPRSVIISRIIHACVSSLPRISHPHTAIYPPSPDCAPHPFPLIDTSPSHPAPPAPFIVHFPLCHFHSTISPS</sequence>
<evidence type="ECO:0008006" key="5">
    <source>
        <dbReference type="Google" id="ProtNLM"/>
    </source>
</evidence>
<protein>
    <recommendedName>
        <fullName evidence="5">Secreted protein</fullName>
    </recommendedName>
</protein>